<gene>
    <name evidence="1" type="ORF">LEP1GSC059_2051</name>
</gene>
<sequence>MILRFCINSLIEKYLVILRFPKYDIGFNKIVILLVFLLDKI</sequence>
<dbReference type="EMBL" id="AKWY02000034">
    <property type="protein sequence ID" value="EQA69500.1"/>
    <property type="molecule type" value="Genomic_DNA"/>
</dbReference>
<dbReference type="AlphaFoldDB" id="T0FIL6"/>
<protein>
    <submittedName>
        <fullName evidence="1">Uncharacterized protein</fullName>
    </submittedName>
</protein>
<reference evidence="1 2" key="1">
    <citation type="submission" date="2013-05" db="EMBL/GenBank/DDBJ databases">
        <authorList>
            <person name="Harkins D.M."/>
            <person name="Durkin A.S."/>
            <person name="Brinkac L.M."/>
            <person name="Haft D.H."/>
            <person name="Selengut J.D."/>
            <person name="Sanka R."/>
            <person name="DePew J."/>
            <person name="Purushe J."/>
            <person name="Hartskeerl R.A."/>
            <person name="Ahmed A."/>
            <person name="van der Linden H."/>
            <person name="Goris M.G.A."/>
            <person name="Vinetz J.M."/>
            <person name="Sutton G.G."/>
            <person name="Nierman W.C."/>
            <person name="Fouts D.E."/>
        </authorList>
    </citation>
    <scope>NUCLEOTIDE SEQUENCE [LARGE SCALE GENOMIC DNA]</scope>
    <source>
        <strain evidence="1 2">CZ214</strain>
    </source>
</reference>
<comment type="caution">
    <text evidence="1">The sequence shown here is derived from an EMBL/GenBank/DDBJ whole genome shotgun (WGS) entry which is preliminary data.</text>
</comment>
<proteinExistence type="predicted"/>
<dbReference type="Proteomes" id="UP000015442">
    <property type="component" value="Unassembled WGS sequence"/>
</dbReference>
<name>T0FIL6_9LEPT</name>
<evidence type="ECO:0000313" key="1">
    <source>
        <dbReference type="EMBL" id="EQA69500.1"/>
    </source>
</evidence>
<organism evidence="1 2">
    <name type="scientific">Leptospira noguchii serovar Panama str. CZ214</name>
    <dbReference type="NCBI Taxonomy" id="1001595"/>
    <lineage>
        <taxon>Bacteria</taxon>
        <taxon>Pseudomonadati</taxon>
        <taxon>Spirochaetota</taxon>
        <taxon>Spirochaetia</taxon>
        <taxon>Leptospirales</taxon>
        <taxon>Leptospiraceae</taxon>
        <taxon>Leptospira</taxon>
    </lineage>
</organism>
<evidence type="ECO:0000313" key="2">
    <source>
        <dbReference type="Proteomes" id="UP000015442"/>
    </source>
</evidence>
<accession>T0FIL6</accession>